<dbReference type="AlphaFoldDB" id="A0A7S1THF1"/>
<dbReference type="GO" id="GO:0003735">
    <property type="term" value="F:structural constituent of ribosome"/>
    <property type="evidence" value="ECO:0007669"/>
    <property type="project" value="InterPro"/>
</dbReference>
<accession>A0A7S1THF1</accession>
<proteinExistence type="inferred from homology"/>
<dbReference type="InterPro" id="IPR036390">
    <property type="entry name" value="WH_DNA-bd_sf"/>
</dbReference>
<dbReference type="PANTHER" id="PTHR11710:SF0">
    <property type="entry name" value="40S RIBOSOMAL PROTEIN S19"/>
    <property type="match status" value="1"/>
</dbReference>
<dbReference type="EMBL" id="HBGH01016200">
    <property type="protein sequence ID" value="CAD9236860.1"/>
    <property type="molecule type" value="Transcribed_RNA"/>
</dbReference>
<dbReference type="Pfam" id="PF01090">
    <property type="entry name" value="Ribosomal_S19e"/>
    <property type="match status" value="1"/>
</dbReference>
<dbReference type="FunFam" id="1.10.10.10:FF:000118">
    <property type="entry name" value="40S ribosomal protein S19"/>
    <property type="match status" value="1"/>
</dbReference>
<dbReference type="GO" id="GO:0003723">
    <property type="term" value="F:RNA binding"/>
    <property type="evidence" value="ECO:0007669"/>
    <property type="project" value="TreeGrafter"/>
</dbReference>
<dbReference type="GO" id="GO:0000028">
    <property type="term" value="P:ribosomal small subunit assembly"/>
    <property type="evidence" value="ECO:0007669"/>
    <property type="project" value="TreeGrafter"/>
</dbReference>
<name>A0A7S1THF1_9RHOD</name>
<reference evidence="4" key="1">
    <citation type="submission" date="2021-01" db="EMBL/GenBank/DDBJ databases">
        <authorList>
            <person name="Corre E."/>
            <person name="Pelletier E."/>
            <person name="Niang G."/>
            <person name="Scheremetjew M."/>
            <person name="Finn R."/>
            <person name="Kale V."/>
            <person name="Holt S."/>
            <person name="Cochrane G."/>
            <person name="Meng A."/>
            <person name="Brown T."/>
            <person name="Cohen L."/>
        </authorList>
    </citation>
    <scope>NUCLEOTIDE SEQUENCE</scope>
    <source>
        <strain evidence="4">SAG 36.94</strain>
    </source>
</reference>
<dbReference type="InterPro" id="IPR036388">
    <property type="entry name" value="WH-like_DNA-bd_sf"/>
</dbReference>
<dbReference type="PROSITE" id="PS00628">
    <property type="entry name" value="RIBOSOMAL_S19E"/>
    <property type="match status" value="1"/>
</dbReference>
<evidence type="ECO:0000256" key="1">
    <source>
        <dbReference type="ARBA" id="ARBA00010014"/>
    </source>
</evidence>
<dbReference type="SUPFAM" id="SSF46785">
    <property type="entry name" value="Winged helix' DNA-binding domain"/>
    <property type="match status" value="1"/>
</dbReference>
<dbReference type="PANTHER" id="PTHR11710">
    <property type="entry name" value="40S RIBOSOMAL PROTEIN S19"/>
    <property type="match status" value="1"/>
</dbReference>
<dbReference type="InterPro" id="IPR018277">
    <property type="entry name" value="Ribosomal_eS19_CS"/>
</dbReference>
<dbReference type="Gene3D" id="1.10.10.10">
    <property type="entry name" value="Winged helix-like DNA-binding domain superfamily/Winged helix DNA-binding domain"/>
    <property type="match status" value="1"/>
</dbReference>
<keyword evidence="2" id="KW-0689">Ribosomal protein</keyword>
<dbReference type="InterPro" id="IPR001266">
    <property type="entry name" value="Ribosomal_eS19"/>
</dbReference>
<evidence type="ECO:0000313" key="4">
    <source>
        <dbReference type="EMBL" id="CAD9236860.1"/>
    </source>
</evidence>
<gene>
    <name evidence="4" type="ORF">CCAE0312_LOCUS8957</name>
</gene>
<dbReference type="GO" id="GO:0022627">
    <property type="term" value="C:cytosolic small ribosomal subunit"/>
    <property type="evidence" value="ECO:0007669"/>
    <property type="project" value="TreeGrafter"/>
</dbReference>
<comment type="similarity">
    <text evidence="1">Belongs to the eukaryotic ribosomal protein eS19 family.</text>
</comment>
<keyword evidence="3" id="KW-0687">Ribonucleoprotein</keyword>
<evidence type="ECO:0000256" key="2">
    <source>
        <dbReference type="ARBA" id="ARBA00022980"/>
    </source>
</evidence>
<evidence type="ECO:0008006" key="5">
    <source>
        <dbReference type="Google" id="ProtNLM"/>
    </source>
</evidence>
<protein>
    <recommendedName>
        <fullName evidence="5">40S ribosomal protein S19</fullName>
    </recommendedName>
</protein>
<dbReference type="SMART" id="SM01413">
    <property type="entry name" value="Ribosomal_S19e"/>
    <property type="match status" value="1"/>
</dbReference>
<evidence type="ECO:0000256" key="3">
    <source>
        <dbReference type="ARBA" id="ARBA00023274"/>
    </source>
</evidence>
<organism evidence="4">
    <name type="scientific">Compsopogon caeruleus</name>
    <dbReference type="NCBI Taxonomy" id="31354"/>
    <lineage>
        <taxon>Eukaryota</taxon>
        <taxon>Rhodophyta</taxon>
        <taxon>Compsopogonophyceae</taxon>
        <taxon>Compsopogonales</taxon>
        <taxon>Compsopogonaceae</taxon>
        <taxon>Compsopogon</taxon>
    </lineage>
</organism>
<sequence length="147" mass="16053">MDVGKGGCTVRNVAAQDFIEAYAAHLKRVGAVELPKWADYVKTGTFKELAPYDPDWFFVRMAAIARRIYLQNGIGVGALKKMYGGSVNRGFAPSRFQTASGKIIRTALQELEKMGIIEKDESGGRRLTSKGQGEMDTQVAKIMSASS</sequence>
<dbReference type="GO" id="GO:0006412">
    <property type="term" value="P:translation"/>
    <property type="evidence" value="ECO:0007669"/>
    <property type="project" value="InterPro"/>
</dbReference>